<dbReference type="HOGENOM" id="CLU_030055_0_0_1"/>
<gene>
    <name evidence="4" type="ORF">HMPREF1541_02791</name>
</gene>
<keyword evidence="3" id="KW-0732">Signal</keyword>
<feature type="compositionally biased region" description="Basic and acidic residues" evidence="1">
    <location>
        <begin position="446"/>
        <end position="475"/>
    </location>
</feature>
<keyword evidence="2" id="KW-0472">Membrane</keyword>
<evidence type="ECO:0000256" key="3">
    <source>
        <dbReference type="SAM" id="SignalP"/>
    </source>
</evidence>
<evidence type="ECO:0000256" key="2">
    <source>
        <dbReference type="SAM" id="Phobius"/>
    </source>
</evidence>
<feature type="chain" id="PRO_5004824892" evidence="3">
    <location>
        <begin position="22"/>
        <end position="475"/>
    </location>
</feature>
<dbReference type="RefSeq" id="XP_008715368.1">
    <property type="nucleotide sequence ID" value="XM_008717146.1"/>
</dbReference>
<protein>
    <submittedName>
        <fullName evidence="4">Uncharacterized protein</fullName>
    </submittedName>
</protein>
<feature type="compositionally biased region" description="Low complexity" evidence="1">
    <location>
        <begin position="187"/>
        <end position="197"/>
    </location>
</feature>
<feature type="region of interest" description="Disordered" evidence="1">
    <location>
        <begin position="118"/>
        <end position="153"/>
    </location>
</feature>
<proteinExistence type="predicted"/>
<accession>W2S4L1</accession>
<feature type="region of interest" description="Disordered" evidence="1">
    <location>
        <begin position="416"/>
        <end position="475"/>
    </location>
</feature>
<feature type="region of interest" description="Disordered" evidence="1">
    <location>
        <begin position="179"/>
        <end position="385"/>
    </location>
</feature>
<dbReference type="VEuPathDB" id="FungiDB:HMPREF1541_02791"/>
<keyword evidence="2" id="KW-0812">Transmembrane</keyword>
<feature type="compositionally biased region" description="Polar residues" evidence="1">
    <location>
        <begin position="198"/>
        <end position="210"/>
    </location>
</feature>
<dbReference type="GeneID" id="19970130"/>
<name>W2S4L1_CYPE1</name>
<dbReference type="OrthoDB" id="4524805at2759"/>
<evidence type="ECO:0000256" key="1">
    <source>
        <dbReference type="SAM" id="MobiDB-lite"/>
    </source>
</evidence>
<dbReference type="AlphaFoldDB" id="W2S4L1"/>
<evidence type="ECO:0000313" key="4">
    <source>
        <dbReference type="EMBL" id="ETN43632.1"/>
    </source>
</evidence>
<dbReference type="EMBL" id="KB822718">
    <property type="protein sequence ID" value="ETN43632.1"/>
    <property type="molecule type" value="Genomic_DNA"/>
</dbReference>
<evidence type="ECO:0000313" key="5">
    <source>
        <dbReference type="Proteomes" id="UP000030752"/>
    </source>
</evidence>
<sequence length="475" mass="52057">MLPLLPAELLTFLLFTASTLAAPAEQKKPSVWHFEIDNGPAPPPDSPLSPPGAARAFIGRKYLKFEIIGIAGAYLVWLAITFVLLLSVGLKLRRRAQSSNGTLSMEMLRIQEANEKALPANPGPLSPGKMASLKSWATRSHKKTPSNVTSSTIDTRLVAEDKARNADEMAKLYAHVMAQEEARERGSSTSDSSPSSPYNQAFYTQPQRTMPTPPLSPQEQYPPELQHLRQGKPHPSESPYYYPPPQQDRSENISQATTRLGETPRSFSARHERVGSSNSNKLRPSRVSVRGKSISEPIGDADLSQSFGDNEATPLSPRLYTPGPAPPTPGRQAAQGLPMSPRLYNPGPPPPVPSSQDSKSANRRKQTPGALSLGGSSEANSSTRTLPFRQVYQDALKSAPPTKTTFVNIRESVMGRHPKTGVPQTPYSPYQPMTPMTPVTPSRLVSKKEMKRERKQNLHVLSEDDMVKNDADMWS</sequence>
<keyword evidence="5" id="KW-1185">Reference proteome</keyword>
<dbReference type="Proteomes" id="UP000030752">
    <property type="component" value="Unassembled WGS sequence"/>
</dbReference>
<organism evidence="4 5">
    <name type="scientific">Cyphellophora europaea (strain CBS 101466)</name>
    <name type="common">Phialophora europaea</name>
    <dbReference type="NCBI Taxonomy" id="1220924"/>
    <lineage>
        <taxon>Eukaryota</taxon>
        <taxon>Fungi</taxon>
        <taxon>Dikarya</taxon>
        <taxon>Ascomycota</taxon>
        <taxon>Pezizomycotina</taxon>
        <taxon>Eurotiomycetes</taxon>
        <taxon>Chaetothyriomycetidae</taxon>
        <taxon>Chaetothyriales</taxon>
        <taxon>Cyphellophoraceae</taxon>
        <taxon>Cyphellophora</taxon>
    </lineage>
</organism>
<feature type="transmembrane region" description="Helical" evidence="2">
    <location>
        <begin position="67"/>
        <end position="90"/>
    </location>
</feature>
<reference evidence="4 5" key="1">
    <citation type="submission" date="2013-03" db="EMBL/GenBank/DDBJ databases">
        <title>The Genome Sequence of Phialophora europaea CBS 101466.</title>
        <authorList>
            <consortium name="The Broad Institute Genomics Platform"/>
            <person name="Cuomo C."/>
            <person name="de Hoog S."/>
            <person name="Gorbushina A."/>
            <person name="Walker B."/>
            <person name="Young S.K."/>
            <person name="Zeng Q."/>
            <person name="Gargeya S."/>
            <person name="Fitzgerald M."/>
            <person name="Haas B."/>
            <person name="Abouelleil A."/>
            <person name="Allen A.W."/>
            <person name="Alvarado L."/>
            <person name="Arachchi H.M."/>
            <person name="Berlin A.M."/>
            <person name="Chapman S.B."/>
            <person name="Gainer-Dewar J."/>
            <person name="Goldberg J."/>
            <person name="Griggs A."/>
            <person name="Gujja S."/>
            <person name="Hansen M."/>
            <person name="Howarth C."/>
            <person name="Imamovic A."/>
            <person name="Ireland A."/>
            <person name="Larimer J."/>
            <person name="McCowan C."/>
            <person name="Murphy C."/>
            <person name="Pearson M."/>
            <person name="Poon T.W."/>
            <person name="Priest M."/>
            <person name="Roberts A."/>
            <person name="Saif S."/>
            <person name="Shea T."/>
            <person name="Sisk P."/>
            <person name="Sykes S."/>
            <person name="Wortman J."/>
            <person name="Nusbaum C."/>
            <person name="Birren B."/>
        </authorList>
    </citation>
    <scope>NUCLEOTIDE SEQUENCE [LARGE SCALE GENOMIC DNA]</scope>
    <source>
        <strain evidence="4 5">CBS 101466</strain>
    </source>
</reference>
<keyword evidence="2" id="KW-1133">Transmembrane helix</keyword>
<feature type="compositionally biased region" description="Polar residues" evidence="1">
    <location>
        <begin position="374"/>
        <end position="385"/>
    </location>
</feature>
<feature type="signal peptide" evidence="3">
    <location>
        <begin position="1"/>
        <end position="21"/>
    </location>
</feature>
<dbReference type="eggNOG" id="ENOG502SIUZ">
    <property type="taxonomic scope" value="Eukaryota"/>
</dbReference>
<dbReference type="InParanoid" id="W2S4L1"/>